<keyword evidence="2" id="KW-0472">Membrane</keyword>
<accession>A0A9W3B0S0</accession>
<evidence type="ECO:0000313" key="3">
    <source>
        <dbReference type="Proteomes" id="UP001165740"/>
    </source>
</evidence>
<organism evidence="3 4">
    <name type="scientific">Biomphalaria glabrata</name>
    <name type="common">Bloodfluke planorb</name>
    <name type="synonym">Freshwater snail</name>
    <dbReference type="NCBI Taxonomy" id="6526"/>
    <lineage>
        <taxon>Eukaryota</taxon>
        <taxon>Metazoa</taxon>
        <taxon>Spiralia</taxon>
        <taxon>Lophotrochozoa</taxon>
        <taxon>Mollusca</taxon>
        <taxon>Gastropoda</taxon>
        <taxon>Heterobranchia</taxon>
        <taxon>Euthyneura</taxon>
        <taxon>Panpulmonata</taxon>
        <taxon>Hygrophila</taxon>
        <taxon>Lymnaeoidea</taxon>
        <taxon>Planorbidae</taxon>
        <taxon>Biomphalaria</taxon>
    </lineage>
</organism>
<gene>
    <name evidence="4 5 6" type="primary">LOC106080228</name>
</gene>
<evidence type="ECO:0000256" key="1">
    <source>
        <dbReference type="SAM" id="MobiDB-lite"/>
    </source>
</evidence>
<dbReference type="Proteomes" id="UP001165740">
    <property type="component" value="Chromosome 7"/>
</dbReference>
<dbReference type="AlphaFoldDB" id="A0A9W3B0S0"/>
<feature type="transmembrane region" description="Helical" evidence="2">
    <location>
        <begin position="191"/>
        <end position="217"/>
    </location>
</feature>
<proteinExistence type="predicted"/>
<feature type="compositionally biased region" description="Basic and acidic residues" evidence="1">
    <location>
        <begin position="263"/>
        <end position="274"/>
    </location>
</feature>
<protein>
    <submittedName>
        <fullName evidence="4 5">Uncharacterized protein LOC106080228 isoform X1</fullName>
    </submittedName>
</protein>
<evidence type="ECO:0000313" key="5">
    <source>
        <dbReference type="RefSeq" id="XP_055893049.1"/>
    </source>
</evidence>
<name>A0A9W3B0S0_BIOGL</name>
<evidence type="ECO:0000313" key="4">
    <source>
        <dbReference type="RefSeq" id="XP_055893048.1"/>
    </source>
</evidence>
<evidence type="ECO:0000313" key="6">
    <source>
        <dbReference type="RefSeq" id="XP_055893050.1"/>
    </source>
</evidence>
<keyword evidence="2" id="KW-0812">Transmembrane</keyword>
<sequence>MCIVWFLMEGISLSSLVYVTAANEILIMQPYQKAPSVSGLHWGLVAEVDYVVIYAHINILKLDRDTKGLKVGFNVSSVQQGSMLLCVMTIRPEAYCFRDERRLSGNVCYCDNKKKESITFVLNVTTNREMNGSHFVFWLDEGENVSLQLPEHIYVSMLVPIIDDRVLPVEDCDTQKEREVKIALDDSYLKLLGIFQILVFVFFTVAAIVLIVILIFVTGKAKKSKRPSNASKLPFISEMYPTASSSKIERYSVATGPSVAESMVDKPDGREKSQMSHMFRRSKSDLSFL</sequence>
<keyword evidence="3" id="KW-1185">Reference proteome</keyword>
<feature type="region of interest" description="Disordered" evidence="1">
    <location>
        <begin position="255"/>
        <end position="289"/>
    </location>
</feature>
<dbReference type="OrthoDB" id="10295902at2759"/>
<reference evidence="4 5" key="1">
    <citation type="submission" date="2025-04" db="UniProtKB">
        <authorList>
            <consortium name="RefSeq"/>
        </authorList>
    </citation>
    <scope>IDENTIFICATION</scope>
</reference>
<dbReference type="GeneID" id="106080228"/>
<dbReference type="RefSeq" id="XP_055893050.1">
    <property type="nucleotide sequence ID" value="XM_056037075.1"/>
</dbReference>
<keyword evidence="2" id="KW-1133">Transmembrane helix</keyword>
<evidence type="ECO:0000256" key="2">
    <source>
        <dbReference type="SAM" id="Phobius"/>
    </source>
</evidence>
<dbReference type="RefSeq" id="XP_055893048.1">
    <property type="nucleotide sequence ID" value="XM_056037073.1"/>
</dbReference>
<dbReference type="RefSeq" id="XP_055893049.1">
    <property type="nucleotide sequence ID" value="XM_056037074.1"/>
</dbReference>